<dbReference type="KEGG" id="epl:P4G45_16770"/>
<dbReference type="EC" id="2.1.1.334" evidence="6"/>
<evidence type="ECO:0000256" key="2">
    <source>
        <dbReference type="ARBA" id="ARBA00022692"/>
    </source>
</evidence>
<organism evidence="6">
    <name type="scientific">Edaphobacter paludis</name>
    <dbReference type="NCBI Taxonomy" id="3035702"/>
    <lineage>
        <taxon>Bacteria</taxon>
        <taxon>Pseudomonadati</taxon>
        <taxon>Acidobacteriota</taxon>
        <taxon>Terriglobia</taxon>
        <taxon>Terriglobales</taxon>
        <taxon>Acidobacteriaceae</taxon>
        <taxon>Edaphobacter</taxon>
    </lineage>
</organism>
<dbReference type="Gene3D" id="1.20.120.1630">
    <property type="match status" value="1"/>
</dbReference>
<proteinExistence type="predicted"/>
<accession>A0AAU7CYL9</accession>
<dbReference type="EC" id="2.1.1.100" evidence="6"/>
<dbReference type="GO" id="GO:0012505">
    <property type="term" value="C:endomembrane system"/>
    <property type="evidence" value="ECO:0007669"/>
    <property type="project" value="UniProtKB-SubCell"/>
</dbReference>
<protein>
    <submittedName>
        <fullName evidence="6">Isoprenylcysteine carboxylmethyltransferase family protein</fullName>
        <ecNumber evidence="6">2.1.1.100</ecNumber>
        <ecNumber evidence="6">2.1.1.334</ecNumber>
    </submittedName>
</protein>
<comment type="subcellular location">
    <subcellularLocation>
        <location evidence="1">Endomembrane system</location>
        <topology evidence="1">Multi-pass membrane protein</topology>
    </subcellularLocation>
</comment>
<dbReference type="InterPro" id="IPR007318">
    <property type="entry name" value="Phopholipid_MeTrfase"/>
</dbReference>
<dbReference type="GO" id="GO:0004671">
    <property type="term" value="F:protein C-terminal S-isoprenylcysteine carboxyl O-methyltransferase activity"/>
    <property type="evidence" value="ECO:0007669"/>
    <property type="project" value="UniProtKB-EC"/>
</dbReference>
<sequence>MKAHSLEFRFRFLIHFVIILVGFTAPWDRWLHIDSSGPNAHVWGTLAAWLAMLKPGAGGIGIAAAFNLILAVGILCAVGAAALRTWGSAYLGASVVKAHTFQGASVVAAGPYRRVRNPLYLGTMLHVLALALLMPPSGAIFSIVAIGFFQVRLILGEEAFLSGQLGEPYLAYCARVPRLLPALRPRVPSSHTRAAWGTALLGEIYMWGVAIAFVSVGYRYNAFLITQGVIISLGVSLVARALLPKSPAEPDGLAAMDTE</sequence>
<evidence type="ECO:0000256" key="1">
    <source>
        <dbReference type="ARBA" id="ARBA00004127"/>
    </source>
</evidence>
<dbReference type="PANTHER" id="PTHR12714">
    <property type="entry name" value="PROTEIN-S ISOPRENYLCYSTEINE O-METHYLTRANSFERASE"/>
    <property type="match status" value="1"/>
</dbReference>
<keyword evidence="6" id="KW-0489">Methyltransferase</keyword>
<dbReference type="RefSeq" id="WP_348267619.1">
    <property type="nucleotide sequence ID" value="NZ_CP121194.1"/>
</dbReference>
<evidence type="ECO:0000256" key="4">
    <source>
        <dbReference type="ARBA" id="ARBA00023136"/>
    </source>
</evidence>
<name>A0AAU7CYL9_9BACT</name>
<dbReference type="Pfam" id="PF04191">
    <property type="entry name" value="PEMT"/>
    <property type="match status" value="1"/>
</dbReference>
<dbReference type="PANTHER" id="PTHR12714:SF9">
    <property type="entry name" value="PROTEIN-S-ISOPRENYLCYSTEINE O-METHYLTRANSFERASE"/>
    <property type="match status" value="1"/>
</dbReference>
<keyword evidence="6" id="KW-0808">Transferase</keyword>
<keyword evidence="2 5" id="KW-0812">Transmembrane</keyword>
<reference evidence="6" key="1">
    <citation type="submission" date="2023-03" db="EMBL/GenBank/DDBJ databases">
        <title>Edaphobacter sp.</title>
        <authorList>
            <person name="Huber K.J."/>
            <person name="Papendorf J."/>
            <person name="Pilke C."/>
            <person name="Bunk B."/>
            <person name="Sproeer C."/>
            <person name="Pester M."/>
        </authorList>
    </citation>
    <scope>NUCLEOTIDE SEQUENCE</scope>
    <source>
        <strain evidence="6">DSM 109919</strain>
    </source>
</reference>
<feature type="transmembrane region" description="Helical" evidence="5">
    <location>
        <begin position="194"/>
        <end position="216"/>
    </location>
</feature>
<evidence type="ECO:0000313" key="6">
    <source>
        <dbReference type="EMBL" id="XBH10113.1"/>
    </source>
</evidence>
<dbReference type="EMBL" id="CP121194">
    <property type="protein sequence ID" value="XBH10113.1"/>
    <property type="molecule type" value="Genomic_DNA"/>
</dbReference>
<keyword evidence="3 5" id="KW-1133">Transmembrane helix</keyword>
<gene>
    <name evidence="6" type="ORF">P4G45_16770</name>
</gene>
<feature type="transmembrane region" description="Helical" evidence="5">
    <location>
        <begin position="222"/>
        <end position="243"/>
    </location>
</feature>
<dbReference type="GO" id="GO:0032259">
    <property type="term" value="P:methylation"/>
    <property type="evidence" value="ECO:0007669"/>
    <property type="project" value="UniProtKB-KW"/>
</dbReference>
<dbReference type="AlphaFoldDB" id="A0AAU7CYL9"/>
<keyword evidence="4 5" id="KW-0472">Membrane</keyword>
<feature type="transmembrane region" description="Helical" evidence="5">
    <location>
        <begin position="12"/>
        <end position="30"/>
    </location>
</feature>
<evidence type="ECO:0000256" key="5">
    <source>
        <dbReference type="SAM" id="Phobius"/>
    </source>
</evidence>
<feature type="transmembrane region" description="Helical" evidence="5">
    <location>
        <begin position="60"/>
        <end position="83"/>
    </location>
</feature>
<evidence type="ECO:0000256" key="3">
    <source>
        <dbReference type="ARBA" id="ARBA00022989"/>
    </source>
</evidence>
<feature type="transmembrane region" description="Helical" evidence="5">
    <location>
        <begin position="124"/>
        <end position="149"/>
    </location>
</feature>